<protein>
    <submittedName>
        <fullName evidence="1">Uncharacterized protein</fullName>
    </submittedName>
</protein>
<keyword evidence="2" id="KW-1185">Reference proteome</keyword>
<reference evidence="1 2" key="1">
    <citation type="journal article" date="2023" name="Plant Biotechnol. J.">
        <title>Chromosome-level wild Hevea brasiliensis genome provides new tools for genomic-assisted breeding and valuable loci to elevate rubber yield.</title>
        <authorList>
            <person name="Cheng H."/>
            <person name="Song X."/>
            <person name="Hu Y."/>
            <person name="Wu T."/>
            <person name="Yang Q."/>
            <person name="An Z."/>
            <person name="Feng S."/>
            <person name="Deng Z."/>
            <person name="Wu W."/>
            <person name="Zeng X."/>
            <person name="Tu M."/>
            <person name="Wang X."/>
            <person name="Huang H."/>
        </authorList>
    </citation>
    <scope>NUCLEOTIDE SEQUENCE [LARGE SCALE GENOMIC DNA]</scope>
    <source>
        <strain evidence="1">MT/VB/25A 57/8</strain>
    </source>
</reference>
<gene>
    <name evidence="1" type="ORF">P3X46_022113</name>
</gene>
<sequence length="49" mass="5399">KGVYKPCGKTLDLALAHTMHLAHTLSTSLFIFSQYKCSFNTSKVLATPK</sequence>
<feature type="non-terminal residue" evidence="1">
    <location>
        <position position="1"/>
    </location>
</feature>
<evidence type="ECO:0000313" key="2">
    <source>
        <dbReference type="Proteomes" id="UP001174677"/>
    </source>
</evidence>
<evidence type="ECO:0000313" key="1">
    <source>
        <dbReference type="EMBL" id="KAJ9167462.1"/>
    </source>
</evidence>
<accession>A0ABQ9LHM6</accession>
<dbReference type="Proteomes" id="UP001174677">
    <property type="component" value="Chromosome 12"/>
</dbReference>
<name>A0ABQ9LHM6_HEVBR</name>
<comment type="caution">
    <text evidence="1">The sequence shown here is derived from an EMBL/GenBank/DDBJ whole genome shotgun (WGS) entry which is preliminary data.</text>
</comment>
<proteinExistence type="predicted"/>
<dbReference type="EMBL" id="JARPOI010000012">
    <property type="protein sequence ID" value="KAJ9167462.1"/>
    <property type="molecule type" value="Genomic_DNA"/>
</dbReference>
<organism evidence="1 2">
    <name type="scientific">Hevea brasiliensis</name>
    <name type="common">Para rubber tree</name>
    <name type="synonym">Siphonia brasiliensis</name>
    <dbReference type="NCBI Taxonomy" id="3981"/>
    <lineage>
        <taxon>Eukaryota</taxon>
        <taxon>Viridiplantae</taxon>
        <taxon>Streptophyta</taxon>
        <taxon>Embryophyta</taxon>
        <taxon>Tracheophyta</taxon>
        <taxon>Spermatophyta</taxon>
        <taxon>Magnoliopsida</taxon>
        <taxon>eudicotyledons</taxon>
        <taxon>Gunneridae</taxon>
        <taxon>Pentapetalae</taxon>
        <taxon>rosids</taxon>
        <taxon>fabids</taxon>
        <taxon>Malpighiales</taxon>
        <taxon>Euphorbiaceae</taxon>
        <taxon>Crotonoideae</taxon>
        <taxon>Micrandreae</taxon>
        <taxon>Hevea</taxon>
    </lineage>
</organism>